<dbReference type="SUPFAM" id="SSF53756">
    <property type="entry name" value="UDP-Glycosyltransferase/glycogen phosphorylase"/>
    <property type="match status" value="1"/>
</dbReference>
<dbReference type="Gene3D" id="3.40.50.2000">
    <property type="entry name" value="Glycogen Phosphorylase B"/>
    <property type="match status" value="2"/>
</dbReference>
<comment type="caution">
    <text evidence="3">The sequence shown here is derived from an EMBL/GenBank/DDBJ whole genome shotgun (WGS) entry which is preliminary data.</text>
</comment>
<name>A0A2P6THX9_CHLSO</name>
<evidence type="ECO:0000256" key="2">
    <source>
        <dbReference type="ARBA" id="ARBA00022679"/>
    </source>
</evidence>
<dbReference type="PANTHER" id="PTHR12526:SF510">
    <property type="entry name" value="D-INOSITOL 3-PHOSPHATE GLYCOSYLTRANSFERASE"/>
    <property type="match status" value="1"/>
</dbReference>
<keyword evidence="4" id="KW-1185">Reference proteome</keyword>
<dbReference type="OrthoDB" id="1910256at2759"/>
<sequence length="445" mass="45334">MRLVLLSIEFNAGTFSGNGVYACSQARALTQLGHEVLVVAGAPPGHAPAAASAGQAEELPPLAAQILHIELPVWGQLDAGCSWQEFAAGAGHSDVVAAVAAFGPAAILGVDWHSVAAYDALVEALACHTSSNSSSSSGGTHSSSGTSSSSNATAAAAAAALPYIFLNYRVYHRTASADELAVIEAQEERALRLAAASLVLCRADADYLRRHFAAATDPAAGAAPLHVLLPALRADMEALPPPADVAAAPAAAEEAACGSKQGGAATVAVDCTAAAVAPAPDQQGAQPQAPPHQAPQAQQAGRRFLTCCVRISPEKEPHRFVEAVEELQRRGCLDRLGLTPLMAGAGWASEYGAALRRRVEAAVPQCVIHDSFLGPAELAEVYAATVINVHPPTYDAYGMTVVEAASQGAPTLVQGGGHVGATDLLCAESGEVLCCDMDQPAGKVG</sequence>
<dbReference type="EMBL" id="LHPG02000015">
    <property type="protein sequence ID" value="PRW33888.1"/>
    <property type="molecule type" value="Genomic_DNA"/>
</dbReference>
<dbReference type="AlphaFoldDB" id="A0A2P6THX9"/>
<dbReference type="Pfam" id="PF13692">
    <property type="entry name" value="Glyco_trans_1_4"/>
    <property type="match status" value="1"/>
</dbReference>
<proteinExistence type="predicted"/>
<dbReference type="PROSITE" id="PS51257">
    <property type="entry name" value="PROKAR_LIPOPROTEIN"/>
    <property type="match status" value="1"/>
</dbReference>
<accession>A0A2P6THX9</accession>
<keyword evidence="2" id="KW-0808">Transferase</keyword>
<dbReference type="Proteomes" id="UP000239899">
    <property type="component" value="Unassembled WGS sequence"/>
</dbReference>
<gene>
    <name evidence="3" type="ORF">C2E21_7373</name>
</gene>
<evidence type="ECO:0000313" key="3">
    <source>
        <dbReference type="EMBL" id="PRW33888.1"/>
    </source>
</evidence>
<organism evidence="3 4">
    <name type="scientific">Chlorella sorokiniana</name>
    <name type="common">Freshwater green alga</name>
    <dbReference type="NCBI Taxonomy" id="3076"/>
    <lineage>
        <taxon>Eukaryota</taxon>
        <taxon>Viridiplantae</taxon>
        <taxon>Chlorophyta</taxon>
        <taxon>core chlorophytes</taxon>
        <taxon>Trebouxiophyceae</taxon>
        <taxon>Chlorellales</taxon>
        <taxon>Chlorellaceae</taxon>
        <taxon>Chlorella clade</taxon>
        <taxon>Chlorella</taxon>
    </lineage>
</organism>
<keyword evidence="1" id="KW-0328">Glycosyltransferase</keyword>
<dbReference type="PANTHER" id="PTHR12526">
    <property type="entry name" value="GLYCOSYLTRANSFERASE"/>
    <property type="match status" value="1"/>
</dbReference>
<evidence type="ECO:0000313" key="4">
    <source>
        <dbReference type="Proteomes" id="UP000239899"/>
    </source>
</evidence>
<dbReference type="GO" id="GO:0016757">
    <property type="term" value="F:glycosyltransferase activity"/>
    <property type="evidence" value="ECO:0007669"/>
    <property type="project" value="UniProtKB-KW"/>
</dbReference>
<reference evidence="3 4" key="1">
    <citation type="journal article" date="2018" name="Plant J.">
        <title>Genome sequences of Chlorella sorokiniana UTEX 1602 and Micractinium conductrix SAG 241.80: implications to maltose excretion by a green alga.</title>
        <authorList>
            <person name="Arriola M.B."/>
            <person name="Velmurugan N."/>
            <person name="Zhang Y."/>
            <person name="Plunkett M.H."/>
            <person name="Hondzo H."/>
            <person name="Barney B.M."/>
        </authorList>
    </citation>
    <scope>NUCLEOTIDE SEQUENCE [LARGE SCALE GENOMIC DNA]</scope>
    <source>
        <strain evidence="4">UTEX 1602</strain>
    </source>
</reference>
<protein>
    <submittedName>
        <fullName evidence="3">Glycosyl family 1</fullName>
    </submittedName>
</protein>
<evidence type="ECO:0000256" key="1">
    <source>
        <dbReference type="ARBA" id="ARBA00022676"/>
    </source>
</evidence>